<evidence type="ECO:0000256" key="2">
    <source>
        <dbReference type="ARBA" id="ARBA00010581"/>
    </source>
</evidence>
<gene>
    <name evidence="9" type="ORF">DA075_11890</name>
</gene>
<keyword evidence="5 7" id="KW-0472">Membrane</keyword>
<sequence length="257" mass="28693">MDRGLAAAGAQLPHRAAGAENSLRLPDPGPRDREAALVSAGATDAPVGVKLVSHFATVEQQKRAAVLGMWAWLLTELLLFAGLFLTALILRLLHPEAVQEAARHLKFWIGAVNTVVLIGSSLTMSGAIQLSRLGWQRGMVRFMLATAALGTLFLVLKGYEYYADYQEHMMPFLSDRPYELKDSPPSRLFVNLYYVATSLHGLHLLTGISILLVMSRQASRPGFLKRHQNRIEIFGLYWHFIDLIWILAFPTLYVLNR</sequence>
<dbReference type="InterPro" id="IPR024791">
    <property type="entry name" value="Cyt_c/ubiquinol_Oxase_su3"/>
</dbReference>
<feature type="domain" description="Heme-copper oxidase subunit III family profile" evidence="8">
    <location>
        <begin position="67"/>
        <end position="257"/>
    </location>
</feature>
<dbReference type="GO" id="GO:0004129">
    <property type="term" value="F:cytochrome-c oxidase activity"/>
    <property type="evidence" value="ECO:0007669"/>
    <property type="project" value="InterPro"/>
</dbReference>
<evidence type="ECO:0000256" key="5">
    <source>
        <dbReference type="ARBA" id="ARBA00023136"/>
    </source>
</evidence>
<comment type="similarity">
    <text evidence="2 6">Belongs to the cytochrome c oxidase subunit 3 family.</text>
</comment>
<name>A0A2R4WJ17_9HYPH</name>
<feature type="transmembrane region" description="Helical" evidence="7">
    <location>
        <begin position="234"/>
        <end position="255"/>
    </location>
</feature>
<evidence type="ECO:0000256" key="1">
    <source>
        <dbReference type="ARBA" id="ARBA00004141"/>
    </source>
</evidence>
<evidence type="ECO:0000256" key="4">
    <source>
        <dbReference type="ARBA" id="ARBA00022989"/>
    </source>
</evidence>
<dbReference type="PANTHER" id="PTHR11403:SF6">
    <property type="entry name" value="NITRIC OXIDE REDUCTASE SUBUNIT E"/>
    <property type="match status" value="1"/>
</dbReference>
<evidence type="ECO:0000256" key="3">
    <source>
        <dbReference type="ARBA" id="ARBA00022692"/>
    </source>
</evidence>
<dbReference type="InterPro" id="IPR035973">
    <property type="entry name" value="Cyt_c_oxidase_su3-like_sf"/>
</dbReference>
<keyword evidence="3 6" id="KW-0812">Transmembrane</keyword>
<protein>
    <submittedName>
        <fullName evidence="9">Cytochrome oxidase subunit III</fullName>
    </submittedName>
</protein>
<dbReference type="InterPro" id="IPR000298">
    <property type="entry name" value="Cyt_c_oxidase-like_su3"/>
</dbReference>
<evidence type="ECO:0000313" key="10">
    <source>
        <dbReference type="Proteomes" id="UP000244755"/>
    </source>
</evidence>
<dbReference type="PROSITE" id="PS50253">
    <property type="entry name" value="COX3"/>
    <property type="match status" value="1"/>
</dbReference>
<accession>A0A2R4WJ17</accession>
<feature type="transmembrane region" description="Helical" evidence="7">
    <location>
        <begin position="192"/>
        <end position="213"/>
    </location>
</feature>
<comment type="subcellular location">
    <subcellularLocation>
        <location evidence="6">Cell membrane</location>
        <topology evidence="6">Multi-pass membrane protein</topology>
    </subcellularLocation>
    <subcellularLocation>
        <location evidence="1">Membrane</location>
        <topology evidence="1">Multi-pass membrane protein</topology>
    </subcellularLocation>
</comment>
<dbReference type="EMBL" id="CP028843">
    <property type="protein sequence ID" value="AWB21529.1"/>
    <property type="molecule type" value="Genomic_DNA"/>
</dbReference>
<dbReference type="PANTHER" id="PTHR11403">
    <property type="entry name" value="CYTOCHROME C OXIDASE SUBUNIT III"/>
    <property type="match status" value="1"/>
</dbReference>
<evidence type="ECO:0000259" key="8">
    <source>
        <dbReference type="PROSITE" id="PS50253"/>
    </source>
</evidence>
<feature type="transmembrane region" description="Helical" evidence="7">
    <location>
        <begin position="140"/>
        <end position="159"/>
    </location>
</feature>
<dbReference type="Pfam" id="PF00510">
    <property type="entry name" value="COX3"/>
    <property type="match status" value="1"/>
</dbReference>
<dbReference type="KEGG" id="mee:DA075_11890"/>
<dbReference type="Proteomes" id="UP000244755">
    <property type="component" value="Chromosome 1"/>
</dbReference>
<proteinExistence type="inferred from homology"/>
<reference evidence="9 10" key="1">
    <citation type="submission" date="2018-04" db="EMBL/GenBank/DDBJ databases">
        <title>Methylobacterium sp. PR1016A genome.</title>
        <authorList>
            <person name="Park W."/>
        </authorList>
    </citation>
    <scope>NUCLEOTIDE SEQUENCE [LARGE SCALE GENOMIC DNA]</scope>
    <source>
        <strain evidence="9 10">PR1016A</strain>
    </source>
</reference>
<feature type="transmembrane region" description="Helical" evidence="7">
    <location>
        <begin position="105"/>
        <end position="128"/>
    </location>
</feature>
<dbReference type="GO" id="GO:0005886">
    <property type="term" value="C:plasma membrane"/>
    <property type="evidence" value="ECO:0007669"/>
    <property type="project" value="UniProtKB-SubCell"/>
</dbReference>
<organism evidence="9 10">
    <name type="scientific">Methylobacterium currus</name>
    <dbReference type="NCBI Taxonomy" id="2051553"/>
    <lineage>
        <taxon>Bacteria</taxon>
        <taxon>Pseudomonadati</taxon>
        <taxon>Pseudomonadota</taxon>
        <taxon>Alphaproteobacteria</taxon>
        <taxon>Hyphomicrobiales</taxon>
        <taxon>Methylobacteriaceae</taxon>
        <taxon>Methylobacterium</taxon>
    </lineage>
</organism>
<keyword evidence="10" id="KW-1185">Reference proteome</keyword>
<feature type="transmembrane region" description="Helical" evidence="7">
    <location>
        <begin position="70"/>
        <end position="93"/>
    </location>
</feature>
<evidence type="ECO:0000256" key="7">
    <source>
        <dbReference type="SAM" id="Phobius"/>
    </source>
</evidence>
<dbReference type="AlphaFoldDB" id="A0A2R4WJ17"/>
<evidence type="ECO:0000256" key="6">
    <source>
        <dbReference type="RuleBase" id="RU003376"/>
    </source>
</evidence>
<dbReference type="SUPFAM" id="SSF81452">
    <property type="entry name" value="Cytochrome c oxidase subunit III-like"/>
    <property type="match status" value="1"/>
</dbReference>
<dbReference type="OrthoDB" id="9810850at2"/>
<dbReference type="GO" id="GO:0019646">
    <property type="term" value="P:aerobic electron transport chain"/>
    <property type="evidence" value="ECO:0007669"/>
    <property type="project" value="InterPro"/>
</dbReference>
<keyword evidence="4 7" id="KW-1133">Transmembrane helix</keyword>
<dbReference type="Gene3D" id="1.20.120.80">
    <property type="entry name" value="Cytochrome c oxidase, subunit III, four-helix bundle"/>
    <property type="match status" value="1"/>
</dbReference>
<dbReference type="InterPro" id="IPR013833">
    <property type="entry name" value="Cyt_c_oxidase_su3_a-hlx"/>
</dbReference>
<evidence type="ECO:0000313" key="9">
    <source>
        <dbReference type="EMBL" id="AWB21529.1"/>
    </source>
</evidence>